<protein>
    <submittedName>
        <fullName evidence="2">Uncharacterized protein</fullName>
    </submittedName>
</protein>
<evidence type="ECO:0000313" key="2">
    <source>
        <dbReference type="EMBL" id="VDP27055.1"/>
    </source>
</evidence>
<dbReference type="EMBL" id="UZAL01026872">
    <property type="protein sequence ID" value="VDP27055.1"/>
    <property type="molecule type" value="Genomic_DNA"/>
</dbReference>
<gene>
    <name evidence="2" type="ORF">SMTD_LOCUS5108</name>
</gene>
<proteinExistence type="predicted"/>
<organism evidence="2 3">
    <name type="scientific">Schistosoma mattheei</name>
    <dbReference type="NCBI Taxonomy" id="31246"/>
    <lineage>
        <taxon>Eukaryota</taxon>
        <taxon>Metazoa</taxon>
        <taxon>Spiralia</taxon>
        <taxon>Lophotrochozoa</taxon>
        <taxon>Platyhelminthes</taxon>
        <taxon>Trematoda</taxon>
        <taxon>Digenea</taxon>
        <taxon>Strigeidida</taxon>
        <taxon>Schistosomatoidea</taxon>
        <taxon>Schistosomatidae</taxon>
        <taxon>Schistosoma</taxon>
    </lineage>
</organism>
<evidence type="ECO:0000256" key="1">
    <source>
        <dbReference type="SAM" id="MobiDB-lite"/>
    </source>
</evidence>
<keyword evidence="3" id="KW-1185">Reference proteome</keyword>
<dbReference type="Proteomes" id="UP000269396">
    <property type="component" value="Unassembled WGS sequence"/>
</dbReference>
<name>A0A183NSM2_9TREM</name>
<reference evidence="2 3" key="1">
    <citation type="submission" date="2018-11" db="EMBL/GenBank/DDBJ databases">
        <authorList>
            <consortium name="Pathogen Informatics"/>
        </authorList>
    </citation>
    <scope>NUCLEOTIDE SEQUENCE [LARGE SCALE GENOMIC DNA]</scope>
    <source>
        <strain>Denwood</strain>
        <strain evidence="3">Zambia</strain>
    </source>
</reference>
<accession>A0A183NSM2</accession>
<feature type="compositionally biased region" description="Low complexity" evidence="1">
    <location>
        <begin position="17"/>
        <end position="29"/>
    </location>
</feature>
<evidence type="ECO:0000313" key="3">
    <source>
        <dbReference type="Proteomes" id="UP000269396"/>
    </source>
</evidence>
<sequence length="72" mass="8484">MIVFYQLLHNTQGDGFNSNNNNNNNNNNNPMLKPPNALMSGMYVHFEAIPYSYYILSSPSYHFRKHQQNRFD</sequence>
<feature type="region of interest" description="Disordered" evidence="1">
    <location>
        <begin position="12"/>
        <end position="32"/>
    </location>
</feature>
<dbReference type="AlphaFoldDB" id="A0A183NSM2"/>